<dbReference type="PANTHER" id="PTHR38426">
    <property type="entry name" value="MAINTENANCE OF TELOMERE CAPPING PROTEIN 4"/>
    <property type="match status" value="1"/>
</dbReference>
<dbReference type="PANTHER" id="PTHR38426:SF1">
    <property type="entry name" value="MAINTENANCE OF TELOMERE CAPPING PROTEIN 4"/>
    <property type="match status" value="1"/>
</dbReference>
<evidence type="ECO:0000256" key="1">
    <source>
        <dbReference type="SAM" id="Phobius"/>
    </source>
</evidence>
<name>A0A0C7MYK8_9SACH</name>
<keyword evidence="1" id="KW-0812">Transmembrane</keyword>
<dbReference type="OrthoDB" id="4064064at2759"/>
<reference evidence="2 3" key="1">
    <citation type="submission" date="2014-12" db="EMBL/GenBank/DDBJ databases">
        <authorList>
            <person name="Neuveglise Cecile"/>
        </authorList>
    </citation>
    <scope>NUCLEOTIDE SEQUENCE [LARGE SCALE GENOMIC DNA]</scope>
    <source>
        <strain evidence="2 3">CBS 12615</strain>
    </source>
</reference>
<dbReference type="InterPro" id="IPR038769">
    <property type="entry name" value="MTC4"/>
</dbReference>
<feature type="transmembrane region" description="Helical" evidence="1">
    <location>
        <begin position="485"/>
        <end position="508"/>
    </location>
</feature>
<protein>
    <submittedName>
        <fullName evidence="2">LALA0S01e14730g1_1</fullName>
    </submittedName>
</protein>
<dbReference type="STRING" id="1245769.A0A0C7MYK8"/>
<gene>
    <name evidence="2" type="ORF">LALA0_S01e14730g</name>
</gene>
<dbReference type="EMBL" id="LN736360">
    <property type="protein sequence ID" value="CEP60602.1"/>
    <property type="molecule type" value="Genomic_DNA"/>
</dbReference>
<keyword evidence="3" id="KW-1185">Reference proteome</keyword>
<keyword evidence="1" id="KW-1133">Transmembrane helix</keyword>
<keyword evidence="1" id="KW-0472">Membrane</keyword>
<dbReference type="GeneID" id="34684003"/>
<organism evidence="2 3">
    <name type="scientific">Lachancea lanzarotensis</name>
    <dbReference type="NCBI Taxonomy" id="1245769"/>
    <lineage>
        <taxon>Eukaryota</taxon>
        <taxon>Fungi</taxon>
        <taxon>Dikarya</taxon>
        <taxon>Ascomycota</taxon>
        <taxon>Saccharomycotina</taxon>
        <taxon>Saccharomycetes</taxon>
        <taxon>Saccharomycetales</taxon>
        <taxon>Saccharomycetaceae</taxon>
        <taxon>Lachancea</taxon>
    </lineage>
</organism>
<dbReference type="RefSeq" id="XP_022626844.1">
    <property type="nucleotide sequence ID" value="XM_022774781.1"/>
</dbReference>
<dbReference type="HOGENOM" id="CLU_025639_0_0_1"/>
<proteinExistence type="predicted"/>
<accession>A0A0C7MYK8</accession>
<dbReference type="AlphaFoldDB" id="A0A0C7MYK8"/>
<evidence type="ECO:0000313" key="3">
    <source>
        <dbReference type="Proteomes" id="UP000054304"/>
    </source>
</evidence>
<evidence type="ECO:0000313" key="2">
    <source>
        <dbReference type="EMBL" id="CEP60602.1"/>
    </source>
</evidence>
<sequence>MEVSKSTTNNHDSSHFSTGRLVETAKFLMDAKSSLLEDLNVENELLAKAGNSAESQHKHSVQNVSKGGRVRADRVRSYIHFFYHLMEEEVESGNSTGGVYQGVEGVYNPLQVIRNRKAKKKQHHQLRNEVAFLKPPILAIRDFSNQPERNFPWFVDVSEKSGDLSWRMTNWEHLRRPNGKRWFAKGHDKGSHSTSHSSPGHFYKDYTSVTPGEIQSGPLTMASVSASGLELPSISIESVDQKEPDQPARSWDKALPKNKMLPRPEFHGKGIGAHYLFEDRALHGRGYASHEQLSLTPPTRPSYHHRNASDVQIRSLKRLSNVDTSSTAGSESNQAPYEFLELKSPFRPTPKENTLLESQCNDLKYLSCAWNVMHNRQDTLYTLRTRRAKKDELITFEDPNKFCEPVEKALDDFQGELVGVLKTCDIWKSKLLNDYSIRVESLLSSSDRVLSDINTTLTLRLKKLQEKIDRFGTLRRMNKEPLKTFLYRALEVFIVLVFWTIWFCFTVLKSVKYVILTLYKIASSVAW</sequence>
<dbReference type="Proteomes" id="UP000054304">
    <property type="component" value="Unassembled WGS sequence"/>
</dbReference>